<organism evidence="1 2">
    <name type="scientific">Tanacetum coccineum</name>
    <dbReference type="NCBI Taxonomy" id="301880"/>
    <lineage>
        <taxon>Eukaryota</taxon>
        <taxon>Viridiplantae</taxon>
        <taxon>Streptophyta</taxon>
        <taxon>Embryophyta</taxon>
        <taxon>Tracheophyta</taxon>
        <taxon>Spermatophyta</taxon>
        <taxon>Magnoliopsida</taxon>
        <taxon>eudicotyledons</taxon>
        <taxon>Gunneridae</taxon>
        <taxon>Pentapetalae</taxon>
        <taxon>asterids</taxon>
        <taxon>campanulids</taxon>
        <taxon>Asterales</taxon>
        <taxon>Asteraceae</taxon>
        <taxon>Asteroideae</taxon>
        <taxon>Anthemideae</taxon>
        <taxon>Anthemidinae</taxon>
        <taxon>Tanacetum</taxon>
    </lineage>
</organism>
<sequence length="124" mass="13895">MMAPSSRLTSGSKNGEDIVTKPYVDDAMTEIRPFLAAMNSTIITLSIQTNQVVNHGTERQAKQFGRSAKFEFPKFHGDDVRWGENEGWDKYKEAIIQRSGSVIEDPMAALKNAKYEKTAKARLV</sequence>
<protein>
    <submittedName>
        <fullName evidence="1">Uncharacterized protein</fullName>
    </submittedName>
</protein>
<comment type="caution">
    <text evidence="1">The sequence shown here is derived from an EMBL/GenBank/DDBJ whole genome shotgun (WGS) entry which is preliminary data.</text>
</comment>
<dbReference type="Proteomes" id="UP001151760">
    <property type="component" value="Unassembled WGS sequence"/>
</dbReference>
<evidence type="ECO:0000313" key="1">
    <source>
        <dbReference type="EMBL" id="GJT81024.1"/>
    </source>
</evidence>
<evidence type="ECO:0000313" key="2">
    <source>
        <dbReference type="Proteomes" id="UP001151760"/>
    </source>
</evidence>
<proteinExistence type="predicted"/>
<accession>A0ABQ5GZS1</accession>
<reference evidence="1" key="1">
    <citation type="journal article" date="2022" name="Int. J. Mol. Sci.">
        <title>Draft Genome of Tanacetum Coccineum: Genomic Comparison of Closely Related Tanacetum-Family Plants.</title>
        <authorList>
            <person name="Yamashiro T."/>
            <person name="Shiraishi A."/>
            <person name="Nakayama K."/>
            <person name="Satake H."/>
        </authorList>
    </citation>
    <scope>NUCLEOTIDE SEQUENCE</scope>
</reference>
<reference evidence="1" key="2">
    <citation type="submission" date="2022-01" db="EMBL/GenBank/DDBJ databases">
        <authorList>
            <person name="Yamashiro T."/>
            <person name="Shiraishi A."/>
            <person name="Satake H."/>
            <person name="Nakayama K."/>
        </authorList>
    </citation>
    <scope>NUCLEOTIDE SEQUENCE</scope>
</reference>
<name>A0ABQ5GZS1_9ASTR</name>
<keyword evidence="2" id="KW-1185">Reference proteome</keyword>
<gene>
    <name evidence="1" type="ORF">Tco_1055366</name>
</gene>
<dbReference type="EMBL" id="BQNB010019046">
    <property type="protein sequence ID" value="GJT81024.1"/>
    <property type="molecule type" value="Genomic_DNA"/>
</dbReference>